<dbReference type="EMBL" id="JBHSKD010000027">
    <property type="protein sequence ID" value="MFC5179110.1"/>
    <property type="molecule type" value="Genomic_DNA"/>
</dbReference>
<reference evidence="4" key="1">
    <citation type="journal article" date="2019" name="Int. J. Syst. Evol. Microbiol.">
        <title>The Global Catalogue of Microorganisms (GCM) 10K type strain sequencing project: providing services to taxonomists for standard genome sequencing and annotation.</title>
        <authorList>
            <consortium name="The Broad Institute Genomics Platform"/>
            <consortium name="The Broad Institute Genome Sequencing Center for Infectious Disease"/>
            <person name="Wu L."/>
            <person name="Ma J."/>
        </authorList>
    </citation>
    <scope>NUCLEOTIDE SEQUENCE [LARGE SCALE GENOMIC DNA]</scope>
    <source>
        <strain evidence="4">DFY41</strain>
    </source>
</reference>
<feature type="compositionally biased region" description="Polar residues" evidence="1">
    <location>
        <begin position="475"/>
        <end position="484"/>
    </location>
</feature>
<gene>
    <name evidence="3" type="ORF">ACFPGP_20675</name>
</gene>
<evidence type="ECO:0008006" key="5">
    <source>
        <dbReference type="Google" id="ProtNLM"/>
    </source>
</evidence>
<proteinExistence type="predicted"/>
<keyword evidence="4" id="KW-1185">Reference proteome</keyword>
<name>A0ABW0BPF0_9ACTN</name>
<keyword evidence="2" id="KW-0472">Membrane</keyword>
<organism evidence="3 4">
    <name type="scientific">Nocardioides taihuensis</name>
    <dbReference type="NCBI Taxonomy" id="1835606"/>
    <lineage>
        <taxon>Bacteria</taxon>
        <taxon>Bacillati</taxon>
        <taxon>Actinomycetota</taxon>
        <taxon>Actinomycetes</taxon>
        <taxon>Propionibacteriales</taxon>
        <taxon>Nocardioidaceae</taxon>
        <taxon>Nocardioides</taxon>
    </lineage>
</organism>
<evidence type="ECO:0000256" key="1">
    <source>
        <dbReference type="SAM" id="MobiDB-lite"/>
    </source>
</evidence>
<feature type="region of interest" description="Disordered" evidence="1">
    <location>
        <begin position="354"/>
        <end position="406"/>
    </location>
</feature>
<protein>
    <recommendedName>
        <fullName evidence="5">Flp pilus-assembly TadG-like N-terminal domain-containing protein</fullName>
    </recommendedName>
</protein>
<evidence type="ECO:0000256" key="2">
    <source>
        <dbReference type="SAM" id="Phobius"/>
    </source>
</evidence>
<keyword evidence="2" id="KW-1133">Transmembrane helix</keyword>
<accession>A0ABW0BPF0</accession>
<comment type="caution">
    <text evidence="3">The sequence shown here is derived from an EMBL/GenBank/DDBJ whole genome shotgun (WGS) entry which is preliminary data.</text>
</comment>
<feature type="transmembrane region" description="Helical" evidence="2">
    <location>
        <begin position="12"/>
        <end position="33"/>
    </location>
</feature>
<dbReference type="Proteomes" id="UP001596087">
    <property type="component" value="Unassembled WGS sequence"/>
</dbReference>
<sequence>MSTTFRERSDRGAVAVMVAILSVLLLTVGALSVDLGNAWARKRSAQKQVDVAAMAGAAMLPAKSSADRTAVAQAVATSMNNASNAVGGQQDAAFSASQFLDSELGNGEITFQDNNGNTCAVTGLCTQITVTSPRARVEFGLGRIVSDGVDVEQTAVAKIFSEVPDGSHTLPFWLPNGCAFGAAEGDTSGGGNGGGGGNPIVANGFVATAPAGAVASAAPEAAATSPAVGATAAASAPQSVVVVSPVGSHSLGPSTANYTVGVGSTTDITNYVVSNVPSNTDRASIRFISPDNSTFVDYAVNEQNPRGTLIVPTFTVGPAVSNTSGVWTVYALIKPNGNQPVQYSTTHLTFTVGNPSVSTTLTSSTTTTSSDTTSTSTSGDGGPSSTTTTTEQTITATPTGNAVGCVGQNRGNFGQLDSPRRGISNIQQALGPNIALGLDHSIVQFLDLPPGTINCDDVPADRQDEVSEDDAPPQNGRNCIQGATGNDGPKMLEGLITGSTGNPSFKGRLDVTGGPNRNTSSLCTGGRTNVARNGVTINNDVLSCYLRNGTTLRDIAQPTGVSQSMVDPSIVNSPRFVWLPVVYAQTRDEHGWQPIYTFTAAFITDERWDFDANTPVNATSDNGIVINGNGNSVEKLTVFTFNSRVLPTNSQSPNVAYNEQIGRPVPRLVG</sequence>
<dbReference type="RefSeq" id="WP_378592997.1">
    <property type="nucleotide sequence ID" value="NZ_JBHSKD010000027.1"/>
</dbReference>
<feature type="compositionally biased region" description="Low complexity" evidence="1">
    <location>
        <begin position="356"/>
        <end position="400"/>
    </location>
</feature>
<feature type="region of interest" description="Disordered" evidence="1">
    <location>
        <begin position="462"/>
        <end position="487"/>
    </location>
</feature>
<evidence type="ECO:0000313" key="4">
    <source>
        <dbReference type="Proteomes" id="UP001596087"/>
    </source>
</evidence>
<keyword evidence="2" id="KW-0812">Transmembrane</keyword>
<evidence type="ECO:0000313" key="3">
    <source>
        <dbReference type="EMBL" id="MFC5179110.1"/>
    </source>
</evidence>